<dbReference type="Pfam" id="PF13807">
    <property type="entry name" value="GNVR"/>
    <property type="match status" value="1"/>
</dbReference>
<evidence type="ECO:0000313" key="11">
    <source>
        <dbReference type="Proteomes" id="UP000440498"/>
    </source>
</evidence>
<dbReference type="GO" id="GO:0005886">
    <property type="term" value="C:plasma membrane"/>
    <property type="evidence" value="ECO:0007669"/>
    <property type="project" value="UniProtKB-SubCell"/>
</dbReference>
<dbReference type="InterPro" id="IPR032807">
    <property type="entry name" value="GNVR"/>
</dbReference>
<evidence type="ECO:0000256" key="7">
    <source>
        <dbReference type="SAM" id="Phobius"/>
    </source>
</evidence>
<dbReference type="RefSeq" id="WP_152837429.1">
    <property type="nucleotide sequence ID" value="NZ_WHUG01000002.1"/>
</dbReference>
<dbReference type="EMBL" id="WHUG01000002">
    <property type="protein sequence ID" value="MQA38001.1"/>
    <property type="molecule type" value="Genomic_DNA"/>
</dbReference>
<feature type="coiled-coil region" evidence="6">
    <location>
        <begin position="258"/>
        <end position="306"/>
    </location>
</feature>
<dbReference type="InterPro" id="IPR050445">
    <property type="entry name" value="Bact_polysacc_biosynth/exp"/>
</dbReference>
<feature type="transmembrane region" description="Helical" evidence="7">
    <location>
        <begin position="15"/>
        <end position="35"/>
    </location>
</feature>
<sequence length="472" mass="51767">MSFSQFLLILRARRWIFLITILLTVSVTLVVSLLLPKTYKATSSLLLNYKGVDPVTGLTMPGQLLPGYMATQVDIITSKNVALHVVDRLRLAESPAVVEQFREATDGKGTVRDWLAELLLSKLDIVPARESSVVDINFKGSDPDFVAAVANAFADEYQKINIQLKVEPMKKASAYFNEQTKLLRDNVEVAQSRLSKYQQEHGIVSVDNRLDVESNRLNDLSAQLVGAQGQLMEAASRQRMAQGGSSAESPDVASNPLIQNLKINLGNAESKLAEAAQRLSPNHPQYQSAKAEVDKLRSDLQAQMAVTSNSVGNNAHILQQRESAVRAALLEQKNKVLELNRTRDEMNVLSKDVESAQRAFDVASQRFAQTKIEGQSDQSDISVLNPAVAPIKPSGPKVLLNTALALVLGTMLGLGFSVLAEMLNRRVRSESDVLDVMQIPVLGVVNWSATSAGPQRRTSFMNTLSLRRLRAN</sequence>
<evidence type="ECO:0000256" key="2">
    <source>
        <dbReference type="ARBA" id="ARBA00022475"/>
    </source>
</evidence>
<feature type="domain" description="Polysaccharide chain length determinant N-terminal" evidence="8">
    <location>
        <begin position="4"/>
        <end position="88"/>
    </location>
</feature>
<dbReference type="AlphaFoldDB" id="A0A6A7MZ73"/>
<keyword evidence="6" id="KW-0175">Coiled coil</keyword>
<evidence type="ECO:0000256" key="5">
    <source>
        <dbReference type="ARBA" id="ARBA00023136"/>
    </source>
</evidence>
<keyword evidence="2" id="KW-1003">Cell membrane</keyword>
<keyword evidence="5 7" id="KW-0472">Membrane</keyword>
<dbReference type="InterPro" id="IPR003856">
    <property type="entry name" value="LPS_length_determ_N"/>
</dbReference>
<evidence type="ECO:0000256" key="4">
    <source>
        <dbReference type="ARBA" id="ARBA00022989"/>
    </source>
</evidence>
<evidence type="ECO:0000259" key="8">
    <source>
        <dbReference type="Pfam" id="PF02706"/>
    </source>
</evidence>
<dbReference type="InterPro" id="IPR017468">
    <property type="entry name" value="Chain_len_reg_EpsF"/>
</dbReference>
<feature type="domain" description="Tyrosine-protein kinase G-rich" evidence="9">
    <location>
        <begin position="349"/>
        <end position="419"/>
    </location>
</feature>
<evidence type="ECO:0000256" key="3">
    <source>
        <dbReference type="ARBA" id="ARBA00022692"/>
    </source>
</evidence>
<comment type="caution">
    <text evidence="10">The sequence shown here is derived from an EMBL/GenBank/DDBJ whole genome shotgun (WGS) entry which is preliminary data.</text>
</comment>
<comment type="subcellular location">
    <subcellularLocation>
        <location evidence="1">Cell membrane</location>
        <topology evidence="1">Multi-pass membrane protein</topology>
    </subcellularLocation>
</comment>
<keyword evidence="3 7" id="KW-0812">Transmembrane</keyword>
<keyword evidence="4 7" id="KW-1133">Transmembrane helix</keyword>
<dbReference type="Pfam" id="PF02706">
    <property type="entry name" value="Wzz"/>
    <property type="match status" value="1"/>
</dbReference>
<gene>
    <name evidence="10" type="primary">epsF</name>
    <name evidence="10" type="ORF">GEV02_07560</name>
</gene>
<evidence type="ECO:0000259" key="9">
    <source>
        <dbReference type="Pfam" id="PF13807"/>
    </source>
</evidence>
<dbReference type="GO" id="GO:0004713">
    <property type="term" value="F:protein tyrosine kinase activity"/>
    <property type="evidence" value="ECO:0007669"/>
    <property type="project" value="TreeGrafter"/>
</dbReference>
<keyword evidence="11" id="KW-1185">Reference proteome</keyword>
<evidence type="ECO:0000256" key="6">
    <source>
        <dbReference type="SAM" id="Coils"/>
    </source>
</evidence>
<protein>
    <submittedName>
        <fullName evidence="10">Chain length determinant protein EpsF</fullName>
    </submittedName>
</protein>
<accession>A0A6A7MZ73</accession>
<evidence type="ECO:0000256" key="1">
    <source>
        <dbReference type="ARBA" id="ARBA00004651"/>
    </source>
</evidence>
<dbReference type="PANTHER" id="PTHR32309">
    <property type="entry name" value="TYROSINE-PROTEIN KINASE"/>
    <property type="match status" value="1"/>
</dbReference>
<dbReference type="PANTHER" id="PTHR32309:SF13">
    <property type="entry name" value="FERRIC ENTEROBACTIN TRANSPORT PROTEIN FEPE"/>
    <property type="match status" value="1"/>
</dbReference>
<name>A0A6A7MZ73_9BURK</name>
<evidence type="ECO:0000313" key="10">
    <source>
        <dbReference type="EMBL" id="MQA38001.1"/>
    </source>
</evidence>
<dbReference type="NCBIfam" id="TIGR03017">
    <property type="entry name" value="EpsF"/>
    <property type="match status" value="1"/>
</dbReference>
<proteinExistence type="predicted"/>
<reference evidence="10 11" key="1">
    <citation type="submission" date="2019-10" db="EMBL/GenBank/DDBJ databases">
        <title>Two novel species isolated from a subtropical stream in China.</title>
        <authorList>
            <person name="Lu H."/>
        </authorList>
    </citation>
    <scope>NUCLEOTIDE SEQUENCE [LARGE SCALE GENOMIC DNA]</scope>
    <source>
        <strain evidence="10 11">FT29W</strain>
    </source>
</reference>
<dbReference type="Proteomes" id="UP000440498">
    <property type="component" value="Unassembled WGS sequence"/>
</dbReference>
<organism evidence="10 11">
    <name type="scientific">Rugamonas aquatica</name>
    <dbReference type="NCBI Taxonomy" id="2743357"/>
    <lineage>
        <taxon>Bacteria</taxon>
        <taxon>Pseudomonadati</taxon>
        <taxon>Pseudomonadota</taxon>
        <taxon>Betaproteobacteria</taxon>
        <taxon>Burkholderiales</taxon>
        <taxon>Oxalobacteraceae</taxon>
        <taxon>Telluria group</taxon>
        <taxon>Rugamonas</taxon>
    </lineage>
</organism>
<feature type="transmembrane region" description="Helical" evidence="7">
    <location>
        <begin position="398"/>
        <end position="420"/>
    </location>
</feature>